<comment type="caution">
    <text evidence="2">The sequence shown here is derived from an EMBL/GenBank/DDBJ whole genome shotgun (WGS) entry which is preliminary data.</text>
</comment>
<evidence type="ECO:0000313" key="2">
    <source>
        <dbReference type="EMBL" id="EJF82651.1"/>
    </source>
</evidence>
<protein>
    <recommendedName>
        <fullName evidence="4">ABC transmembrane type-1 domain-containing protein</fullName>
    </recommendedName>
</protein>
<keyword evidence="1" id="KW-0472">Membrane</keyword>
<keyword evidence="3" id="KW-1185">Reference proteome</keyword>
<dbReference type="HOGENOM" id="CLU_2520880_0_0_5"/>
<organism evidence="2 3">
    <name type="scientific">Bartonella rattimassiliensis 15908</name>
    <dbReference type="NCBI Taxonomy" id="1094556"/>
    <lineage>
        <taxon>Bacteria</taxon>
        <taxon>Pseudomonadati</taxon>
        <taxon>Pseudomonadota</taxon>
        <taxon>Alphaproteobacteria</taxon>
        <taxon>Hyphomicrobiales</taxon>
        <taxon>Bartonellaceae</taxon>
        <taxon>Bartonella</taxon>
    </lineage>
</organism>
<keyword evidence="1" id="KW-1133">Transmembrane helix</keyword>
<accession>J0QBF1</accession>
<name>J0QBF1_9HYPH</name>
<evidence type="ECO:0008006" key="4">
    <source>
        <dbReference type="Google" id="ProtNLM"/>
    </source>
</evidence>
<sequence>MTTIQIGKKGLLLFLLWLRGPLRLILSIIMLMCFATLVGFPIAIQFSTASWSPSLIYFMIQLFIASFGSFLLMFYYEKLIRYLQ</sequence>
<reference evidence="2 3" key="1">
    <citation type="submission" date="2012-03" db="EMBL/GenBank/DDBJ databases">
        <title>The Genome Sequence of Bartonella rattimassiliensis 15908.</title>
        <authorList>
            <consortium name="The Broad Institute Genome Sequencing Platform"/>
            <consortium name="The Broad Institute Genome Sequencing Center for Infectious Disease"/>
            <person name="Feldgarden M."/>
            <person name="Kirby J."/>
            <person name="Kosoy M."/>
            <person name="Birtles R."/>
            <person name="Probert W.S."/>
            <person name="Chiaraviglio L."/>
            <person name="Young S.K."/>
            <person name="Zeng Q."/>
            <person name="Gargeya S."/>
            <person name="Fitzgerald M."/>
            <person name="Haas B."/>
            <person name="Abouelleil A."/>
            <person name="Alvarado L."/>
            <person name="Arachchi H.M."/>
            <person name="Berlin A."/>
            <person name="Chapman S.B."/>
            <person name="Gearin G."/>
            <person name="Goldberg J."/>
            <person name="Griggs A."/>
            <person name="Gujja S."/>
            <person name="Hansen M."/>
            <person name="Heiman D."/>
            <person name="Howarth C."/>
            <person name="Larimer J."/>
            <person name="Lui A."/>
            <person name="MacDonald P.J.P."/>
            <person name="McCowen C."/>
            <person name="Montmayeur A."/>
            <person name="Murphy C."/>
            <person name="Neiman D."/>
            <person name="Pearson M."/>
            <person name="Priest M."/>
            <person name="Roberts A."/>
            <person name="Saif S."/>
            <person name="Shea T."/>
            <person name="Sisk P."/>
            <person name="Stolte C."/>
            <person name="Sykes S."/>
            <person name="Wortman J."/>
            <person name="Nusbaum C."/>
            <person name="Birren B."/>
        </authorList>
    </citation>
    <scope>NUCLEOTIDE SEQUENCE [LARGE SCALE GENOMIC DNA]</scope>
    <source>
        <strain evidence="2 3">15908</strain>
    </source>
</reference>
<feature type="transmembrane region" description="Helical" evidence="1">
    <location>
        <begin position="21"/>
        <end position="44"/>
    </location>
</feature>
<evidence type="ECO:0000256" key="1">
    <source>
        <dbReference type="SAM" id="Phobius"/>
    </source>
</evidence>
<proteinExistence type="predicted"/>
<keyword evidence="1" id="KW-0812">Transmembrane</keyword>
<dbReference type="EMBL" id="AILY01000059">
    <property type="protein sequence ID" value="EJF82651.1"/>
    <property type="molecule type" value="Genomic_DNA"/>
</dbReference>
<gene>
    <name evidence="2" type="ORF">MCY_01708</name>
</gene>
<dbReference type="STRING" id="1094556.MCY_01708"/>
<feature type="transmembrane region" description="Helical" evidence="1">
    <location>
        <begin position="56"/>
        <end position="76"/>
    </location>
</feature>
<dbReference type="AlphaFoldDB" id="J0QBF1"/>
<dbReference type="Proteomes" id="UP000001077">
    <property type="component" value="Unassembled WGS sequence"/>
</dbReference>
<evidence type="ECO:0000313" key="3">
    <source>
        <dbReference type="Proteomes" id="UP000001077"/>
    </source>
</evidence>